<keyword evidence="1" id="KW-1133">Transmembrane helix</keyword>
<accession>A0A7G3B722</accession>
<keyword evidence="1" id="KW-0812">Transmembrane</keyword>
<dbReference type="AlphaFoldDB" id="A0A7G3B722"/>
<keyword evidence="1" id="KW-0472">Membrane</keyword>
<reference evidence="2" key="1">
    <citation type="journal article" date="2020" name="BMC">
        <title>Leishmania infection induces a limited differential gene expression in the sand fly midgut.</title>
        <authorList>
            <person name="Coutinho-Abreu I.V."/>
            <person name="Serafim T.D."/>
            <person name="Meneses C."/>
            <person name="Kamhawi S."/>
            <person name="Oliveira F."/>
            <person name="Valenzuela J.G."/>
        </authorList>
    </citation>
    <scope>NUCLEOTIDE SEQUENCE</scope>
    <source>
        <strain evidence="2">Jacobina</strain>
        <tissue evidence="2">Midgut</tissue>
    </source>
</reference>
<feature type="transmembrane region" description="Helical" evidence="1">
    <location>
        <begin position="21"/>
        <end position="49"/>
    </location>
</feature>
<organism evidence="2">
    <name type="scientific">Lutzomyia longipalpis</name>
    <name type="common">Sand fly</name>
    <dbReference type="NCBI Taxonomy" id="7200"/>
    <lineage>
        <taxon>Eukaryota</taxon>
        <taxon>Metazoa</taxon>
        <taxon>Ecdysozoa</taxon>
        <taxon>Arthropoda</taxon>
        <taxon>Hexapoda</taxon>
        <taxon>Insecta</taxon>
        <taxon>Pterygota</taxon>
        <taxon>Neoptera</taxon>
        <taxon>Endopterygota</taxon>
        <taxon>Diptera</taxon>
        <taxon>Nematocera</taxon>
        <taxon>Psychodoidea</taxon>
        <taxon>Psychodidae</taxon>
        <taxon>Lutzomyia</taxon>
        <taxon>Lutzomyia</taxon>
    </lineage>
</organism>
<evidence type="ECO:0000313" key="2">
    <source>
        <dbReference type="EMBL" id="MBC1180210.1"/>
    </source>
</evidence>
<evidence type="ECO:0000256" key="1">
    <source>
        <dbReference type="SAM" id="Phobius"/>
    </source>
</evidence>
<name>A0A7G3B722_LUTLO</name>
<dbReference type="EMBL" id="GITU01011507">
    <property type="protein sequence ID" value="MBC1180210.1"/>
    <property type="molecule type" value="Transcribed_RNA"/>
</dbReference>
<proteinExistence type="predicted"/>
<protein>
    <submittedName>
        <fullName evidence="2">Uncharacterized protein</fullName>
    </submittedName>
</protein>
<feature type="transmembrane region" description="Helical" evidence="1">
    <location>
        <begin position="69"/>
        <end position="91"/>
    </location>
</feature>
<sequence length="119" mass="14556">MFYIFFFKTFLHTFFNCLKCFLLLIFCLLLLLSHFIFINRSFVCIYFLFFRYEIPFNFFLYNGLRSFDFLLCVSIGQFGVEKLFFFLSFSLEETFSFQLKLKENSDFFSLDDSFVRKSK</sequence>